<keyword evidence="9" id="KW-0472">Membrane</keyword>
<gene>
    <name evidence="12" type="ORF">GNZ18_19740</name>
</gene>
<dbReference type="GO" id="GO:0046983">
    <property type="term" value="F:protein dimerization activity"/>
    <property type="evidence" value="ECO:0007669"/>
    <property type="project" value="InterPro"/>
</dbReference>
<evidence type="ECO:0000256" key="6">
    <source>
        <dbReference type="ARBA" id="ARBA00022777"/>
    </source>
</evidence>
<proteinExistence type="predicted"/>
<sequence>MRAVNLAVALGVAVSTASGDLGVGRSLGEHTIARLDPPLWLAVPLGLLVGAALLRSRRPEVPLALALLAWTTLAAFVAVMVAQYRLAERTRSRRRTAAATLVAVLVLGVPLWRLGGPDAAAPLTAAICLAPALLGLYVGTRRELIARVRERADRLEREQHRRVRQARADERARIARDMHDVVTHRVSLMVLNATALEAAEGRDAVAAGRRIGDIGREALGELRSLVEVLRADGEAPLAPQPGLADLAALISDTRRLGTPVRFEAVAEPGSAPSALVEHAVYRVVQEALTNAHKHARGAGVEVRVVQRPGVLRLRVANGASPQAARGGGPPGGGLPDGGFGLLGIAERIRLLGGELTTGATPQGGFEVRAEVPL</sequence>
<name>A0A7K1L319_9ACTN</name>
<dbReference type="Gene3D" id="3.30.565.10">
    <property type="entry name" value="Histidine kinase-like ATPase, C-terminal domain"/>
    <property type="match status" value="1"/>
</dbReference>
<evidence type="ECO:0000313" key="12">
    <source>
        <dbReference type="EMBL" id="MUN38820.1"/>
    </source>
</evidence>
<feature type="domain" description="Signal transduction histidine kinase subgroup 3 dimerisation and phosphoacceptor" evidence="11">
    <location>
        <begin position="170"/>
        <end position="232"/>
    </location>
</feature>
<dbReference type="RefSeq" id="WP_156217940.1">
    <property type="nucleotide sequence ID" value="NZ_WOFH01000006.1"/>
</dbReference>
<evidence type="ECO:0000259" key="10">
    <source>
        <dbReference type="Pfam" id="PF02518"/>
    </source>
</evidence>
<evidence type="ECO:0000256" key="9">
    <source>
        <dbReference type="SAM" id="Phobius"/>
    </source>
</evidence>
<dbReference type="Proteomes" id="UP000432015">
    <property type="component" value="Unassembled WGS sequence"/>
</dbReference>
<evidence type="ECO:0000313" key="13">
    <source>
        <dbReference type="Proteomes" id="UP000432015"/>
    </source>
</evidence>
<comment type="caution">
    <text evidence="12">The sequence shown here is derived from an EMBL/GenBank/DDBJ whole genome shotgun (WGS) entry which is preliminary data.</text>
</comment>
<keyword evidence="3" id="KW-0597">Phosphoprotein</keyword>
<dbReference type="CDD" id="cd16917">
    <property type="entry name" value="HATPase_UhpB-NarQ-NarX-like"/>
    <property type="match status" value="1"/>
</dbReference>
<keyword evidence="9" id="KW-0812">Transmembrane</keyword>
<feature type="transmembrane region" description="Helical" evidence="9">
    <location>
        <begin position="63"/>
        <end position="84"/>
    </location>
</feature>
<reference evidence="12 13" key="1">
    <citation type="submission" date="2019-11" db="EMBL/GenBank/DDBJ databases">
        <authorList>
            <person name="Cao P."/>
        </authorList>
    </citation>
    <scope>NUCLEOTIDE SEQUENCE [LARGE SCALE GENOMIC DNA]</scope>
    <source>
        <strain evidence="12 13">NEAU-AAG5</strain>
    </source>
</reference>
<organism evidence="12 13">
    <name type="scientific">Actinomadura litoris</name>
    <dbReference type="NCBI Taxonomy" id="2678616"/>
    <lineage>
        <taxon>Bacteria</taxon>
        <taxon>Bacillati</taxon>
        <taxon>Actinomycetota</taxon>
        <taxon>Actinomycetes</taxon>
        <taxon>Streptosporangiales</taxon>
        <taxon>Thermomonosporaceae</taxon>
        <taxon>Actinomadura</taxon>
    </lineage>
</organism>
<keyword evidence="7" id="KW-0067">ATP-binding</keyword>
<keyword evidence="13" id="KW-1185">Reference proteome</keyword>
<dbReference type="Pfam" id="PF07730">
    <property type="entry name" value="HisKA_3"/>
    <property type="match status" value="1"/>
</dbReference>
<evidence type="ECO:0000256" key="2">
    <source>
        <dbReference type="ARBA" id="ARBA00012438"/>
    </source>
</evidence>
<evidence type="ECO:0000259" key="11">
    <source>
        <dbReference type="Pfam" id="PF07730"/>
    </source>
</evidence>
<feature type="transmembrane region" description="Helical" evidence="9">
    <location>
        <begin position="119"/>
        <end position="139"/>
    </location>
</feature>
<keyword evidence="6 12" id="KW-0418">Kinase</keyword>
<dbReference type="Pfam" id="PF02518">
    <property type="entry name" value="HATPase_c"/>
    <property type="match status" value="1"/>
</dbReference>
<evidence type="ECO:0000256" key="5">
    <source>
        <dbReference type="ARBA" id="ARBA00022741"/>
    </source>
</evidence>
<comment type="catalytic activity">
    <reaction evidence="1">
        <text>ATP + protein L-histidine = ADP + protein N-phospho-L-histidine.</text>
        <dbReference type="EC" id="2.7.13.3"/>
    </reaction>
</comment>
<dbReference type="PANTHER" id="PTHR24421">
    <property type="entry name" value="NITRATE/NITRITE SENSOR PROTEIN NARX-RELATED"/>
    <property type="match status" value="1"/>
</dbReference>
<dbReference type="GO" id="GO:0005524">
    <property type="term" value="F:ATP binding"/>
    <property type="evidence" value="ECO:0007669"/>
    <property type="project" value="UniProtKB-KW"/>
</dbReference>
<feature type="transmembrane region" description="Helical" evidence="9">
    <location>
        <begin position="96"/>
        <end position="113"/>
    </location>
</feature>
<feature type="domain" description="Histidine kinase/HSP90-like ATPase" evidence="10">
    <location>
        <begin position="277"/>
        <end position="373"/>
    </location>
</feature>
<dbReference type="GO" id="GO:0000155">
    <property type="term" value="F:phosphorelay sensor kinase activity"/>
    <property type="evidence" value="ECO:0007669"/>
    <property type="project" value="InterPro"/>
</dbReference>
<dbReference type="InterPro" id="IPR011712">
    <property type="entry name" value="Sig_transdc_His_kin_sub3_dim/P"/>
</dbReference>
<evidence type="ECO:0000256" key="3">
    <source>
        <dbReference type="ARBA" id="ARBA00022553"/>
    </source>
</evidence>
<dbReference type="EC" id="2.7.13.3" evidence="2"/>
<dbReference type="InterPro" id="IPR003594">
    <property type="entry name" value="HATPase_dom"/>
</dbReference>
<dbReference type="PANTHER" id="PTHR24421:SF10">
    <property type="entry name" value="NITRATE_NITRITE SENSOR PROTEIN NARQ"/>
    <property type="match status" value="1"/>
</dbReference>
<evidence type="ECO:0000256" key="7">
    <source>
        <dbReference type="ARBA" id="ARBA00022840"/>
    </source>
</evidence>
<evidence type="ECO:0000256" key="8">
    <source>
        <dbReference type="ARBA" id="ARBA00023012"/>
    </source>
</evidence>
<keyword evidence="4" id="KW-0808">Transferase</keyword>
<dbReference type="SUPFAM" id="SSF55874">
    <property type="entry name" value="ATPase domain of HSP90 chaperone/DNA topoisomerase II/histidine kinase"/>
    <property type="match status" value="1"/>
</dbReference>
<evidence type="ECO:0000256" key="1">
    <source>
        <dbReference type="ARBA" id="ARBA00000085"/>
    </source>
</evidence>
<dbReference type="GO" id="GO:0016020">
    <property type="term" value="C:membrane"/>
    <property type="evidence" value="ECO:0007669"/>
    <property type="project" value="InterPro"/>
</dbReference>
<keyword evidence="9" id="KW-1133">Transmembrane helix</keyword>
<dbReference type="Gene3D" id="1.20.5.1930">
    <property type="match status" value="1"/>
</dbReference>
<evidence type="ECO:0000256" key="4">
    <source>
        <dbReference type="ARBA" id="ARBA00022679"/>
    </source>
</evidence>
<dbReference type="InterPro" id="IPR050482">
    <property type="entry name" value="Sensor_HK_TwoCompSys"/>
</dbReference>
<keyword evidence="5" id="KW-0547">Nucleotide-binding</keyword>
<protein>
    <recommendedName>
        <fullName evidence="2">histidine kinase</fullName>
        <ecNumber evidence="2">2.7.13.3</ecNumber>
    </recommendedName>
</protein>
<accession>A0A7K1L319</accession>
<dbReference type="AlphaFoldDB" id="A0A7K1L319"/>
<keyword evidence="8" id="KW-0902">Two-component regulatory system</keyword>
<dbReference type="InterPro" id="IPR036890">
    <property type="entry name" value="HATPase_C_sf"/>
</dbReference>
<dbReference type="EMBL" id="WOFH01000006">
    <property type="protein sequence ID" value="MUN38820.1"/>
    <property type="molecule type" value="Genomic_DNA"/>
</dbReference>